<dbReference type="OrthoDB" id="433681at2"/>
<gene>
    <name evidence="3" type="ORF">LNTAR_01812</name>
</gene>
<sequence>MKIAFVIEHFKPQYGGQQVYMRDFARFLIERGHEVTFFTQDSNVQDEGMKIKLITISSLAKLMRWTQWNSFLKQVKNLVKEGDFDIVMGTGVSAGINVYQPHGGVTKASHQQNRLLTHPVHCFLKGLSNAISPKHIMASLIEREIFTNNRVKYIAISEMVKKHMKKFYNLEDDQIELVYNGVDVDRFQPCAAQEREKAKKELGLDSQKIIFSLVAHNFKLKGLREIIAVVDRLKEKQEDFIVLVAGKGKKKVYETMIKSRGLGAYFSFLGAVENPELVYRASDAYLQPTWYDPCSLVVLEAMAAGVPVISTEFNGASEMIRNGENGYVIPRPDSLGQFEEAMLQLFDSKNRKQLGEQARLSVESLTHEKNFLHMERVFKEFV</sequence>
<dbReference type="Gene3D" id="3.40.50.2000">
    <property type="entry name" value="Glycogen Phosphorylase B"/>
    <property type="match status" value="2"/>
</dbReference>
<accession>A6DTK3</accession>
<feature type="domain" description="Glycosyltransferase subfamily 4-like N-terminal" evidence="2">
    <location>
        <begin position="14"/>
        <end position="186"/>
    </location>
</feature>
<dbReference type="eggNOG" id="COG0438">
    <property type="taxonomic scope" value="Bacteria"/>
</dbReference>
<dbReference type="STRING" id="313628.LNTAR_01812"/>
<evidence type="ECO:0000313" key="4">
    <source>
        <dbReference type="Proteomes" id="UP000004947"/>
    </source>
</evidence>
<evidence type="ECO:0000259" key="1">
    <source>
        <dbReference type="Pfam" id="PF00534"/>
    </source>
</evidence>
<dbReference type="Pfam" id="PF13439">
    <property type="entry name" value="Glyco_transf_4"/>
    <property type="match status" value="1"/>
</dbReference>
<dbReference type="SUPFAM" id="SSF53756">
    <property type="entry name" value="UDP-Glycosyltransferase/glycogen phosphorylase"/>
    <property type="match status" value="1"/>
</dbReference>
<protein>
    <submittedName>
        <fullName evidence="3">Probable glycosyltransferase</fullName>
    </submittedName>
</protein>
<dbReference type="Pfam" id="PF00534">
    <property type="entry name" value="Glycos_transf_1"/>
    <property type="match status" value="1"/>
</dbReference>
<dbReference type="CDD" id="cd03801">
    <property type="entry name" value="GT4_PimA-like"/>
    <property type="match status" value="1"/>
</dbReference>
<evidence type="ECO:0000259" key="2">
    <source>
        <dbReference type="Pfam" id="PF13439"/>
    </source>
</evidence>
<dbReference type="Proteomes" id="UP000004947">
    <property type="component" value="Unassembled WGS sequence"/>
</dbReference>
<dbReference type="RefSeq" id="WP_007281151.1">
    <property type="nucleotide sequence ID" value="NZ_ABCK01000038.1"/>
</dbReference>
<name>A6DTK3_9BACT</name>
<evidence type="ECO:0000313" key="3">
    <source>
        <dbReference type="EMBL" id="EDM25042.1"/>
    </source>
</evidence>
<dbReference type="PANTHER" id="PTHR12526">
    <property type="entry name" value="GLYCOSYLTRANSFERASE"/>
    <property type="match status" value="1"/>
</dbReference>
<feature type="domain" description="Glycosyl transferase family 1" evidence="1">
    <location>
        <begin position="195"/>
        <end position="359"/>
    </location>
</feature>
<dbReference type="InterPro" id="IPR028098">
    <property type="entry name" value="Glyco_trans_4-like_N"/>
</dbReference>
<dbReference type="InterPro" id="IPR001296">
    <property type="entry name" value="Glyco_trans_1"/>
</dbReference>
<organism evidence="3 4">
    <name type="scientific">Lentisphaera araneosa HTCC2155</name>
    <dbReference type="NCBI Taxonomy" id="313628"/>
    <lineage>
        <taxon>Bacteria</taxon>
        <taxon>Pseudomonadati</taxon>
        <taxon>Lentisphaerota</taxon>
        <taxon>Lentisphaeria</taxon>
        <taxon>Lentisphaerales</taxon>
        <taxon>Lentisphaeraceae</taxon>
        <taxon>Lentisphaera</taxon>
    </lineage>
</organism>
<dbReference type="AlphaFoldDB" id="A6DTK3"/>
<comment type="caution">
    <text evidence="3">The sequence shown here is derived from an EMBL/GenBank/DDBJ whole genome shotgun (WGS) entry which is preliminary data.</text>
</comment>
<proteinExistence type="predicted"/>
<dbReference type="PANTHER" id="PTHR12526:SF630">
    <property type="entry name" value="GLYCOSYLTRANSFERASE"/>
    <property type="match status" value="1"/>
</dbReference>
<keyword evidence="4" id="KW-1185">Reference proteome</keyword>
<dbReference type="GO" id="GO:0016757">
    <property type="term" value="F:glycosyltransferase activity"/>
    <property type="evidence" value="ECO:0007669"/>
    <property type="project" value="InterPro"/>
</dbReference>
<dbReference type="EMBL" id="ABCK01000038">
    <property type="protein sequence ID" value="EDM25042.1"/>
    <property type="molecule type" value="Genomic_DNA"/>
</dbReference>
<keyword evidence="3" id="KW-0808">Transferase</keyword>
<reference evidence="3 4" key="1">
    <citation type="journal article" date="2010" name="J. Bacteriol.">
        <title>Genome sequence of Lentisphaera araneosa HTCC2155T, the type species of the order Lentisphaerales in the phylum Lentisphaerae.</title>
        <authorList>
            <person name="Thrash J.C."/>
            <person name="Cho J.C."/>
            <person name="Vergin K.L."/>
            <person name="Morris R.M."/>
            <person name="Giovannoni S.J."/>
        </authorList>
    </citation>
    <scope>NUCLEOTIDE SEQUENCE [LARGE SCALE GENOMIC DNA]</scope>
    <source>
        <strain evidence="3 4">HTCC2155</strain>
    </source>
</reference>